<keyword evidence="3" id="KW-1185">Reference proteome</keyword>
<accession>L1IAK4</accession>
<reference evidence="2" key="3">
    <citation type="submission" date="2016-03" db="UniProtKB">
        <authorList>
            <consortium name="EnsemblProtists"/>
        </authorList>
    </citation>
    <scope>IDENTIFICATION</scope>
</reference>
<feature type="non-terminal residue" evidence="1">
    <location>
        <position position="162"/>
    </location>
</feature>
<dbReference type="Proteomes" id="UP000011087">
    <property type="component" value="Unassembled WGS sequence"/>
</dbReference>
<dbReference type="AlphaFoldDB" id="L1IAK4"/>
<dbReference type="EnsemblProtists" id="EKX32939">
    <property type="protein sequence ID" value="EKX32939"/>
    <property type="gene ID" value="GUITHDRAFT_120857"/>
</dbReference>
<dbReference type="RefSeq" id="XP_005819919.1">
    <property type="nucleotide sequence ID" value="XM_005819862.1"/>
</dbReference>
<reference evidence="1 3" key="1">
    <citation type="journal article" date="2012" name="Nature">
        <title>Algal genomes reveal evolutionary mosaicism and the fate of nucleomorphs.</title>
        <authorList>
            <consortium name="DOE Joint Genome Institute"/>
            <person name="Curtis B.A."/>
            <person name="Tanifuji G."/>
            <person name="Burki F."/>
            <person name="Gruber A."/>
            <person name="Irimia M."/>
            <person name="Maruyama S."/>
            <person name="Arias M.C."/>
            <person name="Ball S.G."/>
            <person name="Gile G.H."/>
            <person name="Hirakawa Y."/>
            <person name="Hopkins J.F."/>
            <person name="Kuo A."/>
            <person name="Rensing S.A."/>
            <person name="Schmutz J."/>
            <person name="Symeonidi A."/>
            <person name="Elias M."/>
            <person name="Eveleigh R.J."/>
            <person name="Herman E.K."/>
            <person name="Klute M.J."/>
            <person name="Nakayama T."/>
            <person name="Obornik M."/>
            <person name="Reyes-Prieto A."/>
            <person name="Armbrust E.V."/>
            <person name="Aves S.J."/>
            <person name="Beiko R.G."/>
            <person name="Coutinho P."/>
            <person name="Dacks J.B."/>
            <person name="Durnford D.G."/>
            <person name="Fast N.M."/>
            <person name="Green B.R."/>
            <person name="Grisdale C.J."/>
            <person name="Hempel F."/>
            <person name="Henrissat B."/>
            <person name="Hoppner M.P."/>
            <person name="Ishida K."/>
            <person name="Kim E."/>
            <person name="Koreny L."/>
            <person name="Kroth P.G."/>
            <person name="Liu Y."/>
            <person name="Malik S.B."/>
            <person name="Maier U.G."/>
            <person name="McRose D."/>
            <person name="Mock T."/>
            <person name="Neilson J.A."/>
            <person name="Onodera N.T."/>
            <person name="Poole A.M."/>
            <person name="Pritham E.J."/>
            <person name="Richards T.A."/>
            <person name="Rocap G."/>
            <person name="Roy S.W."/>
            <person name="Sarai C."/>
            <person name="Schaack S."/>
            <person name="Shirato S."/>
            <person name="Slamovits C.H."/>
            <person name="Spencer D.F."/>
            <person name="Suzuki S."/>
            <person name="Worden A.Z."/>
            <person name="Zauner S."/>
            <person name="Barry K."/>
            <person name="Bell C."/>
            <person name="Bharti A.K."/>
            <person name="Crow J.A."/>
            <person name="Grimwood J."/>
            <person name="Kramer R."/>
            <person name="Lindquist E."/>
            <person name="Lucas S."/>
            <person name="Salamov A."/>
            <person name="McFadden G.I."/>
            <person name="Lane C.E."/>
            <person name="Keeling P.J."/>
            <person name="Gray M.W."/>
            <person name="Grigoriev I.V."/>
            <person name="Archibald J.M."/>
        </authorList>
    </citation>
    <scope>NUCLEOTIDE SEQUENCE</scope>
    <source>
        <strain evidence="1 3">CCMP2712</strain>
    </source>
</reference>
<dbReference type="KEGG" id="gtt:GUITHDRAFT_120857"/>
<name>L1IAK4_GUITC</name>
<dbReference type="HOGENOM" id="CLU_1638569_0_0_1"/>
<protein>
    <submittedName>
        <fullName evidence="1 2">Uncharacterized protein</fullName>
    </submittedName>
</protein>
<sequence length="162" mass="16011">MYRSNAAASGSASISVGGAGYGFTAYSLQGRSGLSACEASTWLSDTALSCLESSGPGGSQRVSVTVDERVSSVTDAYSADRTRVSSVLRSNVPSTGSLSVTLVGAGAGLAGYSPIARAAPTASEVTAWLSDTSLRSMAVESVGGSRTLLITASLQAGSATAA</sequence>
<organism evidence="1">
    <name type="scientific">Guillardia theta (strain CCMP2712)</name>
    <name type="common">Cryptophyte</name>
    <dbReference type="NCBI Taxonomy" id="905079"/>
    <lineage>
        <taxon>Eukaryota</taxon>
        <taxon>Cryptophyceae</taxon>
        <taxon>Pyrenomonadales</taxon>
        <taxon>Geminigeraceae</taxon>
        <taxon>Guillardia</taxon>
    </lineage>
</organism>
<dbReference type="PaxDb" id="55529-EKX32939"/>
<evidence type="ECO:0000313" key="1">
    <source>
        <dbReference type="EMBL" id="EKX32939.1"/>
    </source>
</evidence>
<dbReference type="GeneID" id="17289674"/>
<dbReference type="EMBL" id="JH993163">
    <property type="protein sequence ID" value="EKX32939.1"/>
    <property type="molecule type" value="Genomic_DNA"/>
</dbReference>
<evidence type="ECO:0000313" key="2">
    <source>
        <dbReference type="EnsemblProtists" id="EKX32939"/>
    </source>
</evidence>
<evidence type="ECO:0000313" key="3">
    <source>
        <dbReference type="Proteomes" id="UP000011087"/>
    </source>
</evidence>
<reference evidence="3" key="2">
    <citation type="submission" date="2012-11" db="EMBL/GenBank/DDBJ databases">
        <authorList>
            <person name="Kuo A."/>
            <person name="Curtis B.A."/>
            <person name="Tanifuji G."/>
            <person name="Burki F."/>
            <person name="Gruber A."/>
            <person name="Irimia M."/>
            <person name="Maruyama S."/>
            <person name="Arias M.C."/>
            <person name="Ball S.G."/>
            <person name="Gile G.H."/>
            <person name="Hirakawa Y."/>
            <person name="Hopkins J.F."/>
            <person name="Rensing S.A."/>
            <person name="Schmutz J."/>
            <person name="Symeonidi A."/>
            <person name="Elias M."/>
            <person name="Eveleigh R.J."/>
            <person name="Herman E.K."/>
            <person name="Klute M.J."/>
            <person name="Nakayama T."/>
            <person name="Obornik M."/>
            <person name="Reyes-Prieto A."/>
            <person name="Armbrust E.V."/>
            <person name="Aves S.J."/>
            <person name="Beiko R.G."/>
            <person name="Coutinho P."/>
            <person name="Dacks J.B."/>
            <person name="Durnford D.G."/>
            <person name="Fast N.M."/>
            <person name="Green B.R."/>
            <person name="Grisdale C."/>
            <person name="Hempe F."/>
            <person name="Henrissat B."/>
            <person name="Hoppner M.P."/>
            <person name="Ishida K.-I."/>
            <person name="Kim E."/>
            <person name="Koreny L."/>
            <person name="Kroth P.G."/>
            <person name="Liu Y."/>
            <person name="Malik S.-B."/>
            <person name="Maier U.G."/>
            <person name="McRose D."/>
            <person name="Mock T."/>
            <person name="Neilson J.A."/>
            <person name="Onodera N.T."/>
            <person name="Poole A.M."/>
            <person name="Pritham E.J."/>
            <person name="Richards T.A."/>
            <person name="Rocap G."/>
            <person name="Roy S.W."/>
            <person name="Sarai C."/>
            <person name="Schaack S."/>
            <person name="Shirato S."/>
            <person name="Slamovits C.H."/>
            <person name="Spencer D.F."/>
            <person name="Suzuki S."/>
            <person name="Worden A.Z."/>
            <person name="Zauner S."/>
            <person name="Barry K."/>
            <person name="Bell C."/>
            <person name="Bharti A.K."/>
            <person name="Crow J.A."/>
            <person name="Grimwood J."/>
            <person name="Kramer R."/>
            <person name="Lindquist E."/>
            <person name="Lucas S."/>
            <person name="Salamov A."/>
            <person name="McFadden G.I."/>
            <person name="Lane C.E."/>
            <person name="Keeling P.J."/>
            <person name="Gray M.W."/>
            <person name="Grigoriev I.V."/>
            <person name="Archibald J.M."/>
        </authorList>
    </citation>
    <scope>NUCLEOTIDE SEQUENCE</scope>
    <source>
        <strain evidence="3">CCMP2712</strain>
    </source>
</reference>
<gene>
    <name evidence="1" type="ORF">GUITHDRAFT_120857</name>
</gene>
<proteinExistence type="predicted"/>